<comment type="caution">
    <text evidence="1">The sequence shown here is derived from an EMBL/GenBank/DDBJ whole genome shotgun (WGS) entry which is preliminary data.</text>
</comment>
<accession>A0A1D1W9X5</accession>
<sequence>MLAVNLSVEDWPCTRMLFSDLPTTAKPNHLFPSTRVPFSGPCEAPGVSSSSPFQEMTWKSNDQTMSRFEDKTFDYGFPTPGKKNVRVIEEETCFSSAVWSSSR</sequence>
<keyword evidence="2" id="KW-1185">Reference proteome</keyword>
<protein>
    <submittedName>
        <fullName evidence="1">Uncharacterized protein</fullName>
    </submittedName>
</protein>
<dbReference type="Proteomes" id="UP000186922">
    <property type="component" value="Unassembled WGS sequence"/>
</dbReference>
<proteinExistence type="predicted"/>
<evidence type="ECO:0000313" key="2">
    <source>
        <dbReference type="Proteomes" id="UP000186922"/>
    </source>
</evidence>
<name>A0A1D1W9X5_RAMVA</name>
<organism evidence="1 2">
    <name type="scientific">Ramazzottius varieornatus</name>
    <name type="common">Water bear</name>
    <name type="synonym">Tardigrade</name>
    <dbReference type="NCBI Taxonomy" id="947166"/>
    <lineage>
        <taxon>Eukaryota</taxon>
        <taxon>Metazoa</taxon>
        <taxon>Ecdysozoa</taxon>
        <taxon>Tardigrada</taxon>
        <taxon>Eutardigrada</taxon>
        <taxon>Parachela</taxon>
        <taxon>Hypsibioidea</taxon>
        <taxon>Ramazzottiidae</taxon>
        <taxon>Ramazzottius</taxon>
    </lineage>
</organism>
<gene>
    <name evidence="1" type="primary">RvY_18768</name>
    <name evidence="1" type="synonym">RvY_18768.5</name>
    <name evidence="1" type="ORF">RvY_18768-5</name>
</gene>
<evidence type="ECO:0000313" key="1">
    <source>
        <dbReference type="EMBL" id="GAV09188.1"/>
    </source>
</evidence>
<dbReference type="EMBL" id="BDGG01000021">
    <property type="protein sequence ID" value="GAV09188.1"/>
    <property type="molecule type" value="Genomic_DNA"/>
</dbReference>
<dbReference type="AlphaFoldDB" id="A0A1D1W9X5"/>
<reference evidence="1 2" key="1">
    <citation type="journal article" date="2016" name="Nat. Commun.">
        <title>Extremotolerant tardigrade genome and improved radiotolerance of human cultured cells by tardigrade-unique protein.</title>
        <authorList>
            <person name="Hashimoto T."/>
            <person name="Horikawa D.D."/>
            <person name="Saito Y."/>
            <person name="Kuwahara H."/>
            <person name="Kozuka-Hata H."/>
            <person name="Shin-I T."/>
            <person name="Minakuchi Y."/>
            <person name="Ohishi K."/>
            <person name="Motoyama A."/>
            <person name="Aizu T."/>
            <person name="Enomoto A."/>
            <person name="Kondo K."/>
            <person name="Tanaka S."/>
            <person name="Hara Y."/>
            <person name="Koshikawa S."/>
            <person name="Sagara H."/>
            <person name="Miura T."/>
            <person name="Yokobori S."/>
            <person name="Miyagawa K."/>
            <person name="Suzuki Y."/>
            <person name="Kubo T."/>
            <person name="Oyama M."/>
            <person name="Kohara Y."/>
            <person name="Fujiyama A."/>
            <person name="Arakawa K."/>
            <person name="Katayama T."/>
            <person name="Toyoda A."/>
            <person name="Kunieda T."/>
        </authorList>
    </citation>
    <scope>NUCLEOTIDE SEQUENCE [LARGE SCALE GENOMIC DNA]</scope>
    <source>
        <strain evidence="1 2">YOKOZUNA-1</strain>
    </source>
</reference>